<feature type="domain" description="SpoVT-AbrB" evidence="1">
    <location>
        <begin position="19"/>
        <end position="65"/>
    </location>
</feature>
<gene>
    <name evidence="3" type="ORF">D1869_07005</name>
    <name evidence="2" type="ORF">HNQ62_000328</name>
</gene>
<reference evidence="2 5" key="2">
    <citation type="submission" date="2020-08" db="EMBL/GenBank/DDBJ databases">
        <title>Genomic Encyclopedia of Type Strains, Phase IV (KMG-IV): sequencing the most valuable type-strain genomes for metagenomic binning, comparative biology and taxonomic classification.</title>
        <authorList>
            <person name="Goeker M."/>
        </authorList>
    </citation>
    <scope>NUCLEOTIDE SEQUENCE [LARGE SCALE GENOMIC DNA]</scope>
    <source>
        <strain evidence="2 5">DSM 12421</strain>
    </source>
</reference>
<dbReference type="Pfam" id="PF04014">
    <property type="entry name" value="MazE_antitoxin"/>
    <property type="match status" value="1"/>
</dbReference>
<dbReference type="SUPFAM" id="SSF89447">
    <property type="entry name" value="AbrB/MazE/MraZ-like"/>
    <property type="match status" value="1"/>
</dbReference>
<dbReference type="AlphaFoldDB" id="A0A650CGP9"/>
<dbReference type="InterPro" id="IPR007159">
    <property type="entry name" value="SpoVT-AbrB_dom"/>
</dbReference>
<evidence type="ECO:0000313" key="3">
    <source>
        <dbReference type="EMBL" id="QGR16949.1"/>
    </source>
</evidence>
<proteinExistence type="predicted"/>
<dbReference type="Proteomes" id="UP000582213">
    <property type="component" value="Unassembled WGS sequence"/>
</dbReference>
<dbReference type="GeneID" id="1459200"/>
<dbReference type="InterPro" id="IPR037914">
    <property type="entry name" value="SpoVT-AbrB_sf"/>
</dbReference>
<dbReference type="GO" id="GO:0003677">
    <property type="term" value="F:DNA binding"/>
    <property type="evidence" value="ECO:0007669"/>
    <property type="project" value="UniProtKB-KW"/>
</dbReference>
<evidence type="ECO:0000259" key="1">
    <source>
        <dbReference type="SMART" id="SM00966"/>
    </source>
</evidence>
<dbReference type="RefSeq" id="WP_052846506.1">
    <property type="nucleotide sequence ID" value="NZ_AP031374.1"/>
</dbReference>
<keyword evidence="3" id="KW-0238">DNA-binding</keyword>
<keyword evidence="4" id="KW-1185">Reference proteome</keyword>
<protein>
    <submittedName>
        <fullName evidence="3">AbrB/MazE/SpoVT family DNA-binding domain-containing protein</fullName>
    </submittedName>
    <submittedName>
        <fullName evidence="2">Phosphate uptake regulator</fullName>
    </submittedName>
</protein>
<dbReference type="EMBL" id="CP045484">
    <property type="protein sequence ID" value="QGR16949.1"/>
    <property type="molecule type" value="Genomic_DNA"/>
</dbReference>
<dbReference type="Proteomes" id="UP000427373">
    <property type="component" value="Chromosome"/>
</dbReference>
<evidence type="ECO:0000313" key="2">
    <source>
        <dbReference type="EMBL" id="MBB5252610.1"/>
    </source>
</evidence>
<organism evidence="3 4">
    <name type="scientific">Sulfurisphaera ohwakuensis</name>
    <dbReference type="NCBI Taxonomy" id="69656"/>
    <lineage>
        <taxon>Archaea</taxon>
        <taxon>Thermoproteota</taxon>
        <taxon>Thermoprotei</taxon>
        <taxon>Sulfolobales</taxon>
        <taxon>Sulfolobaceae</taxon>
        <taxon>Sulfurisphaera</taxon>
    </lineage>
</organism>
<evidence type="ECO:0000313" key="5">
    <source>
        <dbReference type="Proteomes" id="UP000582213"/>
    </source>
</evidence>
<dbReference type="EMBL" id="JACHFY010000001">
    <property type="protein sequence ID" value="MBB5252610.1"/>
    <property type="molecule type" value="Genomic_DNA"/>
</dbReference>
<evidence type="ECO:0000313" key="4">
    <source>
        <dbReference type="Proteomes" id="UP000427373"/>
    </source>
</evidence>
<accession>A0A650CGP9</accession>
<dbReference type="OrthoDB" id="40991at2157"/>
<reference evidence="3 4" key="1">
    <citation type="submission" date="2019-10" db="EMBL/GenBank/DDBJ databases">
        <title>Genome Sequences from Six Type Strain Members of the Archaeal Family Sulfolobaceae: Acidianus ambivalens, Acidianus infernus, Metallosphaera prunae, Stygiolobus azoricus, Sulfolobus metallicus, and Sulfurisphaera ohwakuensis.</title>
        <authorList>
            <person name="Counts J.A."/>
            <person name="Kelly R.M."/>
        </authorList>
    </citation>
    <scope>NUCLEOTIDE SEQUENCE [LARGE SCALE GENOMIC DNA]</scope>
    <source>
        <strain evidence="3 4">TA-1</strain>
    </source>
</reference>
<sequence length="334" mass="38527">MSDETTRFSKDVETRKVQRLGSSSLFITLPKKWINKWGIKPGDKIIMEVSEDGTLRLVAEKIKLNSNKRSVKIDIDSFKQSMTTAIPCLYALGYDEIVFSSRKNLEHKEVEDVMNFSKQLVGIEVSEVTEDRIKLDCLLDTEKIGIESLLRRILNIIAKKVDDIIAILKGQNQSEVQSTIEDLRRVYLMLLRRSMGGRYNSERDTLRNFIIAVNSSILLRVYHVMQKLNEVIKKDEKLRNDQEINKKLIEVFQKINDLFDEIIMSILFPSIKRISNGFTLISQIKLALSQINTDNQILLSYMDDLLTMLEEALNNSSCSLFLEEAPWIERNLSS</sequence>
<dbReference type="KEGG" id="soh:D1869_07005"/>
<name>A0A650CGP9_SULOH</name>
<dbReference type="SMART" id="SM00966">
    <property type="entry name" value="SpoVT_AbrB"/>
    <property type="match status" value="1"/>
</dbReference>